<dbReference type="Pfam" id="PF13581">
    <property type="entry name" value="HATPase_c_2"/>
    <property type="match status" value="1"/>
</dbReference>
<dbReference type="PANTHER" id="PTHR35526">
    <property type="entry name" value="ANTI-SIGMA-F FACTOR RSBW-RELATED"/>
    <property type="match status" value="1"/>
</dbReference>
<dbReference type="CDD" id="cd16936">
    <property type="entry name" value="HATPase_RsbW-like"/>
    <property type="match status" value="1"/>
</dbReference>
<name>A0A7X0IJW0_9ACTN</name>
<evidence type="ECO:0000313" key="4">
    <source>
        <dbReference type="Proteomes" id="UP000555564"/>
    </source>
</evidence>
<keyword evidence="1" id="KW-0418">Kinase</keyword>
<evidence type="ECO:0000313" key="3">
    <source>
        <dbReference type="EMBL" id="MBB6476550.1"/>
    </source>
</evidence>
<protein>
    <submittedName>
        <fullName evidence="3">Anti-sigma regulatory factor (Ser/Thr protein kinase)</fullName>
    </submittedName>
</protein>
<dbReference type="Proteomes" id="UP000555564">
    <property type="component" value="Unassembled WGS sequence"/>
</dbReference>
<dbReference type="GO" id="GO:0004674">
    <property type="term" value="F:protein serine/threonine kinase activity"/>
    <property type="evidence" value="ECO:0007669"/>
    <property type="project" value="UniProtKB-KW"/>
</dbReference>
<organism evidence="3 4">
    <name type="scientific">Sphaerisporangium rubeum</name>
    <dbReference type="NCBI Taxonomy" id="321317"/>
    <lineage>
        <taxon>Bacteria</taxon>
        <taxon>Bacillati</taxon>
        <taxon>Actinomycetota</taxon>
        <taxon>Actinomycetes</taxon>
        <taxon>Streptosporangiales</taxon>
        <taxon>Streptosporangiaceae</taxon>
        <taxon>Sphaerisporangium</taxon>
    </lineage>
</organism>
<dbReference type="EMBL" id="JACHIU010000001">
    <property type="protein sequence ID" value="MBB6476550.1"/>
    <property type="molecule type" value="Genomic_DNA"/>
</dbReference>
<dbReference type="AlphaFoldDB" id="A0A7X0IJW0"/>
<evidence type="ECO:0000256" key="1">
    <source>
        <dbReference type="ARBA" id="ARBA00022527"/>
    </source>
</evidence>
<dbReference type="PANTHER" id="PTHR35526:SF3">
    <property type="entry name" value="ANTI-SIGMA-F FACTOR RSBW"/>
    <property type="match status" value="1"/>
</dbReference>
<keyword evidence="1" id="KW-0808">Transferase</keyword>
<dbReference type="InterPro" id="IPR003594">
    <property type="entry name" value="HATPase_dom"/>
</dbReference>
<keyword evidence="4" id="KW-1185">Reference proteome</keyword>
<sequence>MADSRAVSLSGRDARPGRLFGVIELEAVPESVSVARRFVREMLGDGHPALDDVTLVVSELVGNSVRHSDSRCGGTVAVALADAFDRIHVDVLDAGSADVPRVCAVVAEADESGELPVSGRGLWLVAEHSLAWGVSDDVTGRTVWCQVGYKWASSVMLGVPARTWAW</sequence>
<dbReference type="SUPFAM" id="SSF55874">
    <property type="entry name" value="ATPase domain of HSP90 chaperone/DNA topoisomerase II/histidine kinase"/>
    <property type="match status" value="1"/>
</dbReference>
<gene>
    <name evidence="3" type="ORF">BJ992_005981</name>
</gene>
<reference evidence="3 4" key="1">
    <citation type="submission" date="2020-08" db="EMBL/GenBank/DDBJ databases">
        <title>Sequencing the genomes of 1000 actinobacteria strains.</title>
        <authorList>
            <person name="Klenk H.-P."/>
        </authorList>
    </citation>
    <scope>NUCLEOTIDE SEQUENCE [LARGE SCALE GENOMIC DNA]</scope>
    <source>
        <strain evidence="3 4">DSM 44936</strain>
    </source>
</reference>
<dbReference type="RefSeq" id="WP_184986660.1">
    <property type="nucleotide sequence ID" value="NZ_BAAALO010000010.1"/>
</dbReference>
<dbReference type="InterPro" id="IPR050267">
    <property type="entry name" value="Anti-sigma-factor_SerPK"/>
</dbReference>
<dbReference type="Gene3D" id="3.30.565.10">
    <property type="entry name" value="Histidine kinase-like ATPase, C-terminal domain"/>
    <property type="match status" value="1"/>
</dbReference>
<evidence type="ECO:0000259" key="2">
    <source>
        <dbReference type="Pfam" id="PF13581"/>
    </source>
</evidence>
<dbReference type="InterPro" id="IPR036890">
    <property type="entry name" value="HATPase_C_sf"/>
</dbReference>
<feature type="domain" description="Histidine kinase/HSP90-like ATPase" evidence="2">
    <location>
        <begin position="26"/>
        <end position="128"/>
    </location>
</feature>
<comment type="caution">
    <text evidence="3">The sequence shown here is derived from an EMBL/GenBank/DDBJ whole genome shotgun (WGS) entry which is preliminary data.</text>
</comment>
<accession>A0A7X0IJW0</accession>
<proteinExistence type="predicted"/>
<keyword evidence="1" id="KW-0723">Serine/threonine-protein kinase</keyword>